<name>A0AAW0G6T3_9APHY</name>
<keyword evidence="2" id="KW-1133">Transmembrane helix</keyword>
<proteinExistence type="predicted"/>
<dbReference type="Proteomes" id="UP001385951">
    <property type="component" value="Unassembled WGS sequence"/>
</dbReference>
<organism evidence="3 4">
    <name type="scientific">Cerrena zonata</name>
    <dbReference type="NCBI Taxonomy" id="2478898"/>
    <lineage>
        <taxon>Eukaryota</taxon>
        <taxon>Fungi</taxon>
        <taxon>Dikarya</taxon>
        <taxon>Basidiomycota</taxon>
        <taxon>Agaricomycotina</taxon>
        <taxon>Agaricomycetes</taxon>
        <taxon>Polyporales</taxon>
        <taxon>Cerrenaceae</taxon>
        <taxon>Cerrena</taxon>
    </lineage>
</organism>
<reference evidence="3 4" key="1">
    <citation type="submission" date="2022-09" db="EMBL/GenBank/DDBJ databases">
        <authorList>
            <person name="Palmer J.M."/>
        </authorList>
    </citation>
    <scope>NUCLEOTIDE SEQUENCE [LARGE SCALE GENOMIC DNA]</scope>
    <source>
        <strain evidence="3 4">DSM 7382</strain>
    </source>
</reference>
<accession>A0AAW0G6T3</accession>
<evidence type="ECO:0000313" key="3">
    <source>
        <dbReference type="EMBL" id="KAK7689363.1"/>
    </source>
</evidence>
<evidence type="ECO:0008006" key="5">
    <source>
        <dbReference type="Google" id="ProtNLM"/>
    </source>
</evidence>
<feature type="transmembrane region" description="Helical" evidence="2">
    <location>
        <begin position="147"/>
        <end position="168"/>
    </location>
</feature>
<keyword evidence="2" id="KW-0812">Transmembrane</keyword>
<feature type="transmembrane region" description="Helical" evidence="2">
    <location>
        <begin position="92"/>
        <end position="114"/>
    </location>
</feature>
<dbReference type="AlphaFoldDB" id="A0AAW0G6T3"/>
<feature type="transmembrane region" description="Helical" evidence="2">
    <location>
        <begin position="21"/>
        <end position="41"/>
    </location>
</feature>
<feature type="compositionally biased region" description="Low complexity" evidence="1">
    <location>
        <begin position="243"/>
        <end position="262"/>
    </location>
</feature>
<feature type="region of interest" description="Disordered" evidence="1">
    <location>
        <begin position="243"/>
        <end position="304"/>
    </location>
</feature>
<evidence type="ECO:0000313" key="4">
    <source>
        <dbReference type="Proteomes" id="UP001385951"/>
    </source>
</evidence>
<feature type="compositionally biased region" description="Low complexity" evidence="1">
    <location>
        <begin position="276"/>
        <end position="292"/>
    </location>
</feature>
<keyword evidence="4" id="KW-1185">Reference proteome</keyword>
<protein>
    <recommendedName>
        <fullName evidence="5">MARVEL domain-containing protein</fullName>
    </recommendedName>
</protein>
<evidence type="ECO:0000256" key="2">
    <source>
        <dbReference type="SAM" id="Phobius"/>
    </source>
</evidence>
<comment type="caution">
    <text evidence="3">The sequence shown here is derived from an EMBL/GenBank/DDBJ whole genome shotgun (WGS) entry which is preliminary data.</text>
</comment>
<evidence type="ECO:0000256" key="1">
    <source>
        <dbReference type="SAM" id="MobiDB-lite"/>
    </source>
</evidence>
<feature type="transmembrane region" description="Helical" evidence="2">
    <location>
        <begin position="66"/>
        <end position="85"/>
    </location>
</feature>
<keyword evidence="2" id="KW-0472">Membrane</keyword>
<dbReference type="EMBL" id="JASBNA010000008">
    <property type="protein sequence ID" value="KAK7689363.1"/>
    <property type="molecule type" value="Genomic_DNA"/>
</dbReference>
<sequence length="304" mass="32430">MSLPTPNTKHHDWLPTYRVSALSAVSGFSVIVLAVSAHYIAQTLTGTLFIDGIQVLPADSPDSFSVFNLVVALFTFITVPAMLTIDRLRKGAVTSLIMVELIWFGVLSVLWVAAAGLTADTIGPIVDLCKVNPRVKILQRMCKDGQVAAAFGFLAFIALLSYVVILLAQSIISSQHGSPVWKTSVSRANFKGSIAPVLNVVHQGANALLSDTPMKENVEAAYPPSQHQGQHGATQQQQAGYFNGAATGNTTTYTPSPVTQQTQLPQGYQAPDVSYGYDQQQTPQPQQPVQGGYTQGPPPGVAQV</sequence>
<gene>
    <name evidence="3" type="ORF">QCA50_007154</name>
</gene>